<dbReference type="AlphaFoldDB" id="A0A518DZJ8"/>
<dbReference type="RefSeq" id="WP_145056045.1">
    <property type="nucleotide sequence ID" value="NZ_CP036433.1"/>
</dbReference>
<keyword evidence="5 6" id="KW-0560">Oxidoreductase</keyword>
<sequence>MNGPSGISPEGSQRRRLAIIGGGSSGLVCLKYALHELPDWEIVCFEQSQRITGAWGNPYPGFVSTSTRYTTQFACFPCVGAEVDRDGGASRREFFREGEYGEYLTRFASAFGLTEKIRLGVCVERVVRPDSGSGWDLHFCAGADGVSPAPQHFDAVAICTGLVAEPQPFACDLPTLGAAELTLPQGLESIRNRQVVVVGGGESAVDFAWRLARADLQNQVYLSLKSGIRVSPRYHPIRGVPSDFLRNRLMLSIHPDLRNWIGQRFVEARIRYEEAFQRWFPHAAPTATASELALEDVREDGARESPVTAEVSAADAAVRVARRKDWTYRLTKAAKDDLFNMFHNKSDDFLQAVADERIRIVGPALDRTYQRFRAFDADEELAIPADLAVPAIGYRARLQELFQGAVKLTDFYLGCCHTTFPDLFLVGFARPVIGNIPSMSEMQARYVCGLLAGKFPRPENLPAVHAADLARRRRQFGQIDFDRIFAVEMFPYCDQLARMMGAWPTYRELGSLSAWARMQLSPATTMHYTGDLSGTVAPDAAREWQPVYMPALLVMFLLGLKPLDAVYRLFRR</sequence>
<evidence type="ECO:0000256" key="1">
    <source>
        <dbReference type="ARBA" id="ARBA00009183"/>
    </source>
</evidence>
<evidence type="ECO:0000313" key="7">
    <source>
        <dbReference type="Proteomes" id="UP000317648"/>
    </source>
</evidence>
<organism evidence="6 7">
    <name type="scientific">Lignipirellula cremea</name>
    <dbReference type="NCBI Taxonomy" id="2528010"/>
    <lineage>
        <taxon>Bacteria</taxon>
        <taxon>Pseudomonadati</taxon>
        <taxon>Planctomycetota</taxon>
        <taxon>Planctomycetia</taxon>
        <taxon>Pirellulales</taxon>
        <taxon>Pirellulaceae</taxon>
        <taxon>Lignipirellula</taxon>
    </lineage>
</organism>
<dbReference type="KEGG" id="lcre:Pla8534_51040"/>
<dbReference type="GO" id="GO:0004499">
    <property type="term" value="F:N,N-dimethylaniline monooxygenase activity"/>
    <property type="evidence" value="ECO:0007669"/>
    <property type="project" value="InterPro"/>
</dbReference>
<dbReference type="Gene3D" id="3.50.50.60">
    <property type="entry name" value="FAD/NAD(P)-binding domain"/>
    <property type="match status" value="2"/>
</dbReference>
<protein>
    <submittedName>
        <fullName evidence="6">FAD-containing monooxygenase MymA</fullName>
        <ecNumber evidence="6">1.14.13.-</ecNumber>
    </submittedName>
</protein>
<reference evidence="6 7" key="1">
    <citation type="submission" date="2019-02" db="EMBL/GenBank/DDBJ databases">
        <title>Deep-cultivation of Planctomycetes and their phenomic and genomic characterization uncovers novel biology.</title>
        <authorList>
            <person name="Wiegand S."/>
            <person name="Jogler M."/>
            <person name="Boedeker C."/>
            <person name="Pinto D."/>
            <person name="Vollmers J."/>
            <person name="Rivas-Marin E."/>
            <person name="Kohn T."/>
            <person name="Peeters S.H."/>
            <person name="Heuer A."/>
            <person name="Rast P."/>
            <person name="Oberbeckmann S."/>
            <person name="Bunk B."/>
            <person name="Jeske O."/>
            <person name="Meyerdierks A."/>
            <person name="Storesund J.E."/>
            <person name="Kallscheuer N."/>
            <person name="Luecker S."/>
            <person name="Lage O.M."/>
            <person name="Pohl T."/>
            <person name="Merkel B.J."/>
            <person name="Hornburger P."/>
            <person name="Mueller R.-W."/>
            <person name="Bruemmer F."/>
            <person name="Labrenz M."/>
            <person name="Spormann A.M."/>
            <person name="Op den Camp H."/>
            <person name="Overmann J."/>
            <person name="Amann R."/>
            <person name="Jetten M.S.M."/>
            <person name="Mascher T."/>
            <person name="Medema M.H."/>
            <person name="Devos D.P."/>
            <person name="Kaster A.-K."/>
            <person name="Ovreas L."/>
            <person name="Rohde M."/>
            <person name="Galperin M.Y."/>
            <person name="Jogler C."/>
        </authorList>
    </citation>
    <scope>NUCLEOTIDE SEQUENCE [LARGE SCALE GENOMIC DNA]</scope>
    <source>
        <strain evidence="6 7">Pla85_3_4</strain>
    </source>
</reference>
<evidence type="ECO:0000256" key="3">
    <source>
        <dbReference type="ARBA" id="ARBA00022827"/>
    </source>
</evidence>
<dbReference type="Proteomes" id="UP000317648">
    <property type="component" value="Chromosome"/>
</dbReference>
<dbReference type="PIRSF" id="PIRSF000332">
    <property type="entry name" value="FMO"/>
    <property type="match status" value="1"/>
</dbReference>
<comment type="similarity">
    <text evidence="1">Belongs to the FMO family.</text>
</comment>
<dbReference type="EC" id="1.14.13.-" evidence="6"/>
<dbReference type="InterPro" id="IPR000960">
    <property type="entry name" value="Flavin_mOase"/>
</dbReference>
<dbReference type="GO" id="GO:0050661">
    <property type="term" value="F:NADP binding"/>
    <property type="evidence" value="ECO:0007669"/>
    <property type="project" value="InterPro"/>
</dbReference>
<evidence type="ECO:0000313" key="6">
    <source>
        <dbReference type="EMBL" id="QDU97259.1"/>
    </source>
</evidence>
<keyword evidence="7" id="KW-1185">Reference proteome</keyword>
<keyword evidence="3" id="KW-0274">FAD</keyword>
<evidence type="ECO:0000256" key="4">
    <source>
        <dbReference type="ARBA" id="ARBA00022857"/>
    </source>
</evidence>
<name>A0A518DZJ8_9BACT</name>
<evidence type="ECO:0000256" key="2">
    <source>
        <dbReference type="ARBA" id="ARBA00022630"/>
    </source>
</evidence>
<accession>A0A518DZJ8</accession>
<dbReference type="Pfam" id="PF00743">
    <property type="entry name" value="FMO-like"/>
    <property type="match status" value="1"/>
</dbReference>
<dbReference type="OrthoDB" id="9778740at2"/>
<dbReference type="InterPro" id="IPR036188">
    <property type="entry name" value="FAD/NAD-bd_sf"/>
</dbReference>
<proteinExistence type="inferred from homology"/>
<keyword evidence="2" id="KW-0285">Flavoprotein</keyword>
<dbReference type="SUPFAM" id="SSF51905">
    <property type="entry name" value="FAD/NAD(P)-binding domain"/>
    <property type="match status" value="2"/>
</dbReference>
<dbReference type="PANTHER" id="PTHR23023">
    <property type="entry name" value="DIMETHYLANILINE MONOOXYGENASE"/>
    <property type="match status" value="1"/>
</dbReference>
<dbReference type="InterPro" id="IPR050346">
    <property type="entry name" value="FMO-like"/>
</dbReference>
<dbReference type="InterPro" id="IPR020946">
    <property type="entry name" value="Flavin_mOase-like"/>
</dbReference>
<keyword evidence="6" id="KW-0503">Monooxygenase</keyword>
<dbReference type="EMBL" id="CP036433">
    <property type="protein sequence ID" value="QDU97259.1"/>
    <property type="molecule type" value="Genomic_DNA"/>
</dbReference>
<dbReference type="PRINTS" id="PR00368">
    <property type="entry name" value="FADPNR"/>
</dbReference>
<evidence type="ECO:0000256" key="5">
    <source>
        <dbReference type="ARBA" id="ARBA00023002"/>
    </source>
</evidence>
<dbReference type="GO" id="GO:0050660">
    <property type="term" value="F:flavin adenine dinucleotide binding"/>
    <property type="evidence" value="ECO:0007669"/>
    <property type="project" value="InterPro"/>
</dbReference>
<keyword evidence="4" id="KW-0521">NADP</keyword>
<gene>
    <name evidence="6" type="primary">mymA</name>
    <name evidence="6" type="ORF">Pla8534_51040</name>
</gene>